<dbReference type="HOGENOM" id="CLU_3352089_0_0_1"/>
<gene>
    <name evidence="2" type="ordered locus">VIT_12s0055g00760</name>
</gene>
<feature type="transmembrane region" description="Helical" evidence="1">
    <location>
        <begin position="6"/>
        <end position="34"/>
    </location>
</feature>
<protein>
    <submittedName>
        <fullName evidence="2">Uncharacterized protein</fullName>
    </submittedName>
</protein>
<evidence type="ECO:0000313" key="2">
    <source>
        <dbReference type="EMBL" id="CBI20035.3"/>
    </source>
</evidence>
<dbReference type="Proteomes" id="UP000009183">
    <property type="component" value="Chromosome 12"/>
</dbReference>
<sequence>MSKQLIVSMVVELLTSFCIWCQISVFSLICRIALYFS</sequence>
<name>D7STC1_VITVI</name>
<keyword evidence="1" id="KW-0472">Membrane</keyword>
<reference evidence="3" key="1">
    <citation type="journal article" date="2007" name="Nature">
        <title>The grapevine genome sequence suggests ancestral hexaploidization in major angiosperm phyla.</title>
        <authorList>
            <consortium name="The French-Italian Public Consortium for Grapevine Genome Characterization."/>
            <person name="Jaillon O."/>
            <person name="Aury J.-M."/>
            <person name="Noel B."/>
            <person name="Policriti A."/>
            <person name="Clepet C."/>
            <person name="Casagrande A."/>
            <person name="Choisne N."/>
            <person name="Aubourg S."/>
            <person name="Vitulo N."/>
            <person name="Jubin C."/>
            <person name="Vezzi A."/>
            <person name="Legeai F."/>
            <person name="Hugueney P."/>
            <person name="Dasilva C."/>
            <person name="Horner D."/>
            <person name="Mica E."/>
            <person name="Jublot D."/>
            <person name="Poulain J."/>
            <person name="Bruyere C."/>
            <person name="Billault A."/>
            <person name="Segurens B."/>
            <person name="Gouyvenoux M."/>
            <person name="Ugarte E."/>
            <person name="Cattonaro F."/>
            <person name="Anthouard V."/>
            <person name="Vico V."/>
            <person name="Del Fabbro C."/>
            <person name="Alaux M."/>
            <person name="Di Gaspero G."/>
            <person name="Dumas V."/>
            <person name="Felice N."/>
            <person name="Paillard S."/>
            <person name="Juman I."/>
            <person name="Moroldo M."/>
            <person name="Scalabrin S."/>
            <person name="Canaguier A."/>
            <person name="Le Clainche I."/>
            <person name="Malacrida G."/>
            <person name="Durand E."/>
            <person name="Pesole G."/>
            <person name="Laucou V."/>
            <person name="Chatelet P."/>
            <person name="Merdinoglu D."/>
            <person name="Delledonne M."/>
            <person name="Pezzotti M."/>
            <person name="Lecharny A."/>
            <person name="Scarpelli C."/>
            <person name="Artiguenave F."/>
            <person name="Pe M.E."/>
            <person name="Valle G."/>
            <person name="Morgante M."/>
            <person name="Caboche M."/>
            <person name="Adam-Blondon A.-F."/>
            <person name="Weissenbach J."/>
            <person name="Quetier F."/>
            <person name="Wincker P."/>
        </authorList>
    </citation>
    <scope>NUCLEOTIDE SEQUENCE [LARGE SCALE GENOMIC DNA]</scope>
    <source>
        <strain evidence="3">cv. Pinot noir / PN40024</strain>
    </source>
</reference>
<organism evidence="2 3">
    <name type="scientific">Vitis vinifera</name>
    <name type="common">Grape</name>
    <dbReference type="NCBI Taxonomy" id="29760"/>
    <lineage>
        <taxon>Eukaryota</taxon>
        <taxon>Viridiplantae</taxon>
        <taxon>Streptophyta</taxon>
        <taxon>Embryophyta</taxon>
        <taxon>Tracheophyta</taxon>
        <taxon>Spermatophyta</taxon>
        <taxon>Magnoliopsida</taxon>
        <taxon>eudicotyledons</taxon>
        <taxon>Gunneridae</taxon>
        <taxon>Pentapetalae</taxon>
        <taxon>rosids</taxon>
        <taxon>Vitales</taxon>
        <taxon>Vitaceae</taxon>
        <taxon>Viteae</taxon>
        <taxon>Vitis</taxon>
    </lineage>
</organism>
<dbReference type="AlphaFoldDB" id="D7STC1"/>
<evidence type="ECO:0000256" key="1">
    <source>
        <dbReference type="SAM" id="Phobius"/>
    </source>
</evidence>
<dbReference type="InParanoid" id="D7STC1"/>
<keyword evidence="1" id="KW-0812">Transmembrane</keyword>
<keyword evidence="1" id="KW-1133">Transmembrane helix</keyword>
<keyword evidence="3" id="KW-1185">Reference proteome</keyword>
<proteinExistence type="predicted"/>
<accession>D7STC1</accession>
<dbReference type="PaxDb" id="29760-VIT_12s0055g00760.t01"/>
<dbReference type="EMBL" id="FN595228">
    <property type="protein sequence ID" value="CBI20035.3"/>
    <property type="molecule type" value="Genomic_DNA"/>
</dbReference>
<evidence type="ECO:0000313" key="3">
    <source>
        <dbReference type="Proteomes" id="UP000009183"/>
    </source>
</evidence>